<dbReference type="InterPro" id="IPR045378">
    <property type="entry name" value="LNT_N"/>
</dbReference>
<evidence type="ECO:0000256" key="4">
    <source>
        <dbReference type="ARBA" id="ARBA00022679"/>
    </source>
</evidence>
<feature type="transmembrane region" description="Helical" evidence="9">
    <location>
        <begin position="125"/>
        <end position="145"/>
    </location>
</feature>
<evidence type="ECO:0000256" key="6">
    <source>
        <dbReference type="ARBA" id="ARBA00022989"/>
    </source>
</evidence>
<dbReference type="eggNOG" id="COG0815">
    <property type="taxonomic scope" value="Bacteria"/>
</dbReference>
<evidence type="ECO:0000256" key="9">
    <source>
        <dbReference type="HAMAP-Rule" id="MF_01148"/>
    </source>
</evidence>
<dbReference type="GO" id="GO:0016410">
    <property type="term" value="F:N-acyltransferase activity"/>
    <property type="evidence" value="ECO:0007669"/>
    <property type="project" value="UniProtKB-UniRule"/>
</dbReference>
<feature type="transmembrane region" description="Helical" evidence="9">
    <location>
        <begin position="32"/>
        <end position="49"/>
    </location>
</feature>
<comment type="catalytic activity">
    <reaction evidence="9">
        <text>N-terminal S-1,2-diacyl-sn-glyceryl-L-cysteinyl-[lipoprotein] + a glycerophospholipid = N-acyl-S-1,2-diacyl-sn-glyceryl-L-cysteinyl-[lipoprotein] + a 2-acyl-sn-glycero-3-phospholipid + H(+)</text>
        <dbReference type="Rhea" id="RHEA:48228"/>
        <dbReference type="Rhea" id="RHEA-COMP:14681"/>
        <dbReference type="Rhea" id="RHEA-COMP:14684"/>
        <dbReference type="ChEBI" id="CHEBI:15378"/>
        <dbReference type="ChEBI" id="CHEBI:136912"/>
        <dbReference type="ChEBI" id="CHEBI:140656"/>
        <dbReference type="ChEBI" id="CHEBI:140657"/>
        <dbReference type="ChEBI" id="CHEBI:140660"/>
        <dbReference type="EC" id="2.3.1.269"/>
    </reaction>
</comment>
<keyword evidence="7 9" id="KW-0472">Membrane</keyword>
<dbReference type="InterPro" id="IPR003010">
    <property type="entry name" value="C-N_Hydrolase"/>
</dbReference>
<evidence type="ECO:0000313" key="10">
    <source>
        <dbReference type="EMBL" id="AFI82935.1"/>
    </source>
</evidence>
<dbReference type="Pfam" id="PF20154">
    <property type="entry name" value="LNT_N"/>
    <property type="match status" value="1"/>
</dbReference>
<dbReference type="HOGENOM" id="CLU_019563_3_0_6"/>
<keyword evidence="3 9" id="KW-1003">Cell membrane</keyword>
<dbReference type="OrthoDB" id="9804277at2"/>
<dbReference type="AlphaFoldDB" id="I1XEW6"/>
<protein>
    <recommendedName>
        <fullName evidence="9">Apolipoprotein N-acyltransferase</fullName>
        <shortName evidence="9">ALP N-acyltransferase</shortName>
        <ecNumber evidence="9">2.3.1.269</ecNumber>
    </recommendedName>
</protein>
<evidence type="ECO:0000256" key="2">
    <source>
        <dbReference type="ARBA" id="ARBA00010065"/>
    </source>
</evidence>
<keyword evidence="4 9" id="KW-0808">Transferase</keyword>
<dbReference type="GO" id="GO:0005886">
    <property type="term" value="C:plasma membrane"/>
    <property type="evidence" value="ECO:0007669"/>
    <property type="project" value="UniProtKB-SubCell"/>
</dbReference>
<dbReference type="CDD" id="cd07571">
    <property type="entry name" value="ALP_N-acyl_transferase"/>
    <property type="match status" value="1"/>
</dbReference>
<dbReference type="SUPFAM" id="SSF56317">
    <property type="entry name" value="Carbon-nitrogen hydrolase"/>
    <property type="match status" value="1"/>
</dbReference>
<evidence type="ECO:0000256" key="7">
    <source>
        <dbReference type="ARBA" id="ARBA00023136"/>
    </source>
</evidence>
<feature type="transmembrane region" description="Helical" evidence="9">
    <location>
        <begin position="7"/>
        <end position="26"/>
    </location>
</feature>
<name>I1XEW6_METNJ</name>
<dbReference type="EMBL" id="CP003390">
    <property type="protein sequence ID" value="AFI82935.1"/>
    <property type="molecule type" value="Genomic_DNA"/>
</dbReference>
<dbReference type="NCBIfam" id="TIGR00546">
    <property type="entry name" value="lnt"/>
    <property type="match status" value="1"/>
</dbReference>
<reference evidence="10 11" key="2">
    <citation type="journal article" date="2013" name="Int. J. Syst. Evol. Microbiol.">
        <title>Methylophaga nitratireducenticrescens sp. nov. and Methylophaga frappieri sp. nov., isolated from the biofilm of the methanol-fed denitrification system treating the seawater at the Montreal Biodome.</title>
        <authorList>
            <person name="Villeneuve C."/>
            <person name="Martineau C."/>
            <person name="Mauffrey F."/>
            <person name="Villemur R."/>
        </authorList>
    </citation>
    <scope>NUCLEOTIDE SEQUENCE [LARGE SCALE GENOMIC DNA]</scope>
    <source>
        <strain evidence="10 11">JAM1</strain>
    </source>
</reference>
<evidence type="ECO:0000256" key="3">
    <source>
        <dbReference type="ARBA" id="ARBA00022475"/>
    </source>
</evidence>
<dbReference type="STRING" id="754476.Q7A_74"/>
<keyword evidence="8 9" id="KW-0012">Acyltransferase</keyword>
<evidence type="ECO:0000256" key="5">
    <source>
        <dbReference type="ARBA" id="ARBA00022692"/>
    </source>
</evidence>
<feature type="transmembrane region" description="Helical" evidence="9">
    <location>
        <begin position="61"/>
        <end position="83"/>
    </location>
</feature>
<feature type="transmembrane region" description="Helical" evidence="9">
    <location>
        <begin position="165"/>
        <end position="187"/>
    </location>
</feature>
<evidence type="ECO:0000256" key="1">
    <source>
        <dbReference type="ARBA" id="ARBA00004651"/>
    </source>
</evidence>
<organism evidence="10 11">
    <name type="scientific">Methylophaga nitratireducenticrescens</name>
    <dbReference type="NCBI Taxonomy" id="754476"/>
    <lineage>
        <taxon>Bacteria</taxon>
        <taxon>Pseudomonadati</taxon>
        <taxon>Pseudomonadota</taxon>
        <taxon>Gammaproteobacteria</taxon>
        <taxon>Thiotrichales</taxon>
        <taxon>Piscirickettsiaceae</taxon>
        <taxon>Methylophaga</taxon>
    </lineage>
</organism>
<dbReference type="UniPathway" id="UPA00666"/>
<dbReference type="PANTHER" id="PTHR38686">
    <property type="entry name" value="APOLIPOPROTEIN N-ACYLTRANSFERASE"/>
    <property type="match status" value="1"/>
</dbReference>
<dbReference type="Proteomes" id="UP000009144">
    <property type="component" value="Chromosome"/>
</dbReference>
<gene>
    <name evidence="9" type="primary">lnt</name>
    <name evidence="10" type="ordered locus">Q7A_74</name>
</gene>
<dbReference type="InterPro" id="IPR004563">
    <property type="entry name" value="Apolipo_AcylTrfase"/>
</dbReference>
<comment type="function">
    <text evidence="9">Catalyzes the phospholipid dependent N-acylation of the N-terminal cysteine of apolipoprotein, the last step in lipoprotein maturation.</text>
</comment>
<dbReference type="PANTHER" id="PTHR38686:SF1">
    <property type="entry name" value="APOLIPOPROTEIN N-ACYLTRANSFERASE"/>
    <property type="match status" value="1"/>
</dbReference>
<dbReference type="HAMAP" id="MF_01148">
    <property type="entry name" value="Lnt"/>
    <property type="match status" value="1"/>
</dbReference>
<reference evidence="10 11" key="1">
    <citation type="journal article" date="2012" name="J. Bacteriol.">
        <title>Complete genome sequences of Methylophaga sp. strain JAM1 and Methylophaga sp. strain JAM7.</title>
        <authorList>
            <person name="Villeneuve C."/>
            <person name="Martineau C."/>
            <person name="Mauffrey F."/>
            <person name="Villemur R."/>
        </authorList>
    </citation>
    <scope>NUCLEOTIDE SEQUENCE [LARGE SCALE GENOMIC DNA]</scope>
    <source>
        <strain evidence="10 11">JAM1</strain>
    </source>
</reference>
<evidence type="ECO:0000256" key="8">
    <source>
        <dbReference type="ARBA" id="ARBA00023315"/>
    </source>
</evidence>
<dbReference type="EC" id="2.3.1.269" evidence="9"/>
<sequence length="503" mass="56115">MTTSRQLAWQGAFGGWAALLAGAILPMSLAPFHYYPLAVLSLLVLFLSWQGVSPRQALWRGTLFGTGMFGVGVSWVFVAIHVFGQASIVLAGLLTALFVVALGFMIGVLGWGLKRLTGPILSSKDFLILLPSSWLLFEWFKAWFLTGFPWLELGTGQIEGPLAGFIPLISVHGASWLVALTAGSLAIVFYQRKWLFLLLPAVIWGSAFSLQSVEWTKPIGEPVKAALIQGNVPQEIKWDPQQLRNTLQLYADLSRENWDADVIVWPENAATAFYHQIDEGYLEPLGREARSQNTDILVGLPVLDENGEDYYNSMVSLTETPVFYHKRHLVPFGDYVPFETLRGLIKFFDLPMSAFVPGASEQPQMMLAGHPVGVSICYEDAFSSEVRDTVPAATMLINATNNAWYGDSFAPHQHLQISRSRGLETGRPILRVTTNGISAFIDYKGVIQQQSPQFELAVLKGDIQPREGVTPYVRFGQWPLLISTLLLLTLWAYYQYFYRRNES</sequence>
<evidence type="ECO:0000313" key="11">
    <source>
        <dbReference type="Proteomes" id="UP000009144"/>
    </source>
</evidence>
<keyword evidence="6 9" id="KW-1133">Transmembrane helix</keyword>
<feature type="transmembrane region" description="Helical" evidence="9">
    <location>
        <begin position="89"/>
        <end position="113"/>
    </location>
</feature>
<dbReference type="InterPro" id="IPR036526">
    <property type="entry name" value="C-N_Hydrolase_sf"/>
</dbReference>
<keyword evidence="9" id="KW-0997">Cell inner membrane</keyword>
<comment type="similarity">
    <text evidence="2 9">Belongs to the CN hydrolase family. Apolipoprotein N-acyltransferase subfamily.</text>
</comment>
<accession>I1XEW6</accession>
<feature type="transmembrane region" description="Helical" evidence="9">
    <location>
        <begin position="475"/>
        <end position="494"/>
    </location>
</feature>
<dbReference type="GO" id="GO:0042158">
    <property type="term" value="P:lipoprotein biosynthetic process"/>
    <property type="evidence" value="ECO:0007669"/>
    <property type="project" value="UniProtKB-UniRule"/>
</dbReference>
<dbReference type="PROSITE" id="PS50263">
    <property type="entry name" value="CN_HYDROLASE"/>
    <property type="match status" value="1"/>
</dbReference>
<keyword evidence="5 9" id="KW-0812">Transmembrane</keyword>
<dbReference type="Gene3D" id="3.60.110.10">
    <property type="entry name" value="Carbon-nitrogen hydrolase"/>
    <property type="match status" value="1"/>
</dbReference>
<comment type="pathway">
    <text evidence="9">Protein modification; lipoprotein biosynthesis (N-acyl transfer).</text>
</comment>
<feature type="transmembrane region" description="Helical" evidence="9">
    <location>
        <begin position="194"/>
        <end position="213"/>
    </location>
</feature>
<keyword evidence="11" id="KW-1185">Reference proteome</keyword>
<dbReference type="Pfam" id="PF00795">
    <property type="entry name" value="CN_hydrolase"/>
    <property type="match status" value="1"/>
</dbReference>
<dbReference type="PATRIC" id="fig|754476.3.peg.73"/>
<dbReference type="KEGG" id="mej:Q7A_74"/>
<proteinExistence type="inferred from homology"/>
<dbReference type="RefSeq" id="WP_014705311.1">
    <property type="nucleotide sequence ID" value="NC_017857.3"/>
</dbReference>
<comment type="subcellular location">
    <subcellularLocation>
        <location evidence="9">Cell inner membrane</location>
        <topology evidence="9">Multi-pass membrane protein</topology>
    </subcellularLocation>
    <subcellularLocation>
        <location evidence="1">Cell membrane</location>
        <topology evidence="1">Multi-pass membrane protein</topology>
    </subcellularLocation>
</comment>